<keyword evidence="1" id="KW-0472">Membrane</keyword>
<feature type="transmembrane region" description="Helical" evidence="1">
    <location>
        <begin position="144"/>
        <end position="165"/>
    </location>
</feature>
<keyword evidence="1" id="KW-1133">Transmembrane helix</keyword>
<keyword evidence="3" id="KW-1185">Reference proteome</keyword>
<keyword evidence="1" id="KW-0812">Transmembrane</keyword>
<keyword evidence="2" id="KW-0378">Hydrolase</keyword>
<dbReference type="GO" id="GO:0016787">
    <property type="term" value="F:hydrolase activity"/>
    <property type="evidence" value="ECO:0007669"/>
    <property type="project" value="UniProtKB-KW"/>
</dbReference>
<organism evidence="2 3">
    <name type="scientific">Bizionia argentinensis JUB59</name>
    <dbReference type="NCBI Taxonomy" id="1046627"/>
    <lineage>
        <taxon>Bacteria</taxon>
        <taxon>Pseudomonadati</taxon>
        <taxon>Bacteroidota</taxon>
        <taxon>Flavobacteriia</taxon>
        <taxon>Flavobacteriales</taxon>
        <taxon>Flavobacteriaceae</taxon>
        <taxon>Bizionia</taxon>
    </lineage>
</organism>
<protein>
    <submittedName>
        <fullName evidence="2">N-carbamoyl-L-amino acid amidohydrolase</fullName>
    </submittedName>
</protein>
<proteinExistence type="predicted"/>
<dbReference type="EMBL" id="AFXZ01000024">
    <property type="protein sequence ID" value="EGV43576.1"/>
    <property type="molecule type" value="Genomic_DNA"/>
</dbReference>
<comment type="caution">
    <text evidence="2">The sequence shown here is derived from an EMBL/GenBank/DDBJ whole genome shotgun (WGS) entry which is preliminary data.</text>
</comment>
<dbReference type="RefSeq" id="WP_008636993.1">
    <property type="nucleotide sequence ID" value="NZ_AFXZ01000024.1"/>
</dbReference>
<dbReference type="eggNOG" id="ENOG50319C1">
    <property type="taxonomic scope" value="Bacteria"/>
</dbReference>
<evidence type="ECO:0000256" key="1">
    <source>
        <dbReference type="SAM" id="Phobius"/>
    </source>
</evidence>
<dbReference type="AlphaFoldDB" id="G2EDA4"/>
<sequence>MFDTKYQSPYIKYENRLADVLAAIQVMAIYRFYKLDFESWSMRISGDKSNSAHWKKIFEEHPEFFRFNNDEGKVSLAWRRSKQRRYHVDLNKEITLEEINNLSTTEAKERISRSPLNSTEIQSLITTAIDLQGRAFENKKDSRWWIVPLVSSISGLIGVLVGALIK</sequence>
<evidence type="ECO:0000313" key="2">
    <source>
        <dbReference type="EMBL" id="EGV43576.1"/>
    </source>
</evidence>
<evidence type="ECO:0000313" key="3">
    <source>
        <dbReference type="Proteomes" id="UP000003730"/>
    </source>
</evidence>
<dbReference type="OrthoDB" id="7850496at2"/>
<accession>G2EDA4</accession>
<gene>
    <name evidence="2" type="ORF">BZARG_2836</name>
</gene>
<reference evidence="2 3" key="1">
    <citation type="journal article" date="2008" name="Int. J. Syst. Evol. Microbiol.">
        <title>Bizionia argentinensis sp. nov., isolated from surface marine water in Antarctica.</title>
        <authorList>
            <person name="Bercovich A."/>
            <person name="Vazquez S.C."/>
            <person name="Yankilevich P."/>
            <person name="Coria S.H."/>
            <person name="Foti M."/>
            <person name="Hernandez E."/>
            <person name="Vidal A."/>
            <person name="Ruberto L."/>
            <person name="Melo C."/>
            <person name="Marenssi S."/>
            <person name="Criscuolo M."/>
            <person name="Memoli M."/>
            <person name="Arguelles M."/>
            <person name="Mac Cormack W.P."/>
        </authorList>
    </citation>
    <scope>NUCLEOTIDE SEQUENCE [LARGE SCALE GENOMIC DNA]</scope>
    <source>
        <strain evidence="2 3">JUB59</strain>
    </source>
</reference>
<name>G2EDA4_9FLAO</name>
<dbReference type="Proteomes" id="UP000003730">
    <property type="component" value="Unassembled WGS sequence"/>
</dbReference>